<evidence type="ECO:0000313" key="1">
    <source>
        <dbReference type="EMBL" id="MPM37604.1"/>
    </source>
</evidence>
<dbReference type="EMBL" id="VSSQ01008006">
    <property type="protein sequence ID" value="MPM37604.1"/>
    <property type="molecule type" value="Genomic_DNA"/>
</dbReference>
<protein>
    <submittedName>
        <fullName evidence="1">Uncharacterized protein</fullName>
    </submittedName>
</protein>
<organism evidence="1">
    <name type="scientific">bioreactor metagenome</name>
    <dbReference type="NCBI Taxonomy" id="1076179"/>
    <lineage>
        <taxon>unclassified sequences</taxon>
        <taxon>metagenomes</taxon>
        <taxon>ecological metagenomes</taxon>
    </lineage>
</organism>
<sequence>MQKNAVCRACRRDKVVKRIYCSICMFALNPHENESHYVVVRHGTMGDDEIVTLPDEAHTVYRCVNFMRVCRNCILLRTKFCQMGKFDIVEPVKYK</sequence>
<comment type="caution">
    <text evidence="1">The sequence shown here is derived from an EMBL/GenBank/DDBJ whole genome shotgun (WGS) entry which is preliminary data.</text>
</comment>
<gene>
    <name evidence="1" type="ORF">SDC9_84222</name>
</gene>
<dbReference type="AlphaFoldDB" id="A0A644ZIG4"/>
<proteinExistence type="predicted"/>
<accession>A0A644ZIG4</accession>
<reference evidence="1" key="1">
    <citation type="submission" date="2019-08" db="EMBL/GenBank/DDBJ databases">
        <authorList>
            <person name="Kucharzyk K."/>
            <person name="Murdoch R.W."/>
            <person name="Higgins S."/>
            <person name="Loffler F."/>
        </authorList>
    </citation>
    <scope>NUCLEOTIDE SEQUENCE</scope>
</reference>
<name>A0A644ZIG4_9ZZZZ</name>